<sequence>MRSLLHYDKRSANMRGRGRSKSRRMPGADHCRRPAYHVSTFVLELILLCITHSCPQNRNKIDESRSNDMGPITEQQPNRVLTTAYACQHAIIRNRITTDSPPQLPLIGSAAANLDTAATARENLKISQK</sequence>
<gene>
    <name evidence="2" type="ORF">MYCFIDRAFT_176939</name>
</gene>
<name>M3A5P1_PSEFD</name>
<evidence type="ECO:0000256" key="1">
    <source>
        <dbReference type="SAM" id="MobiDB-lite"/>
    </source>
</evidence>
<dbReference type="AlphaFoldDB" id="M3A5P1"/>
<accession>M3A5P1</accession>
<protein>
    <submittedName>
        <fullName evidence="2">Uncharacterized protein</fullName>
    </submittedName>
</protein>
<dbReference type="KEGG" id="pfj:MYCFIDRAFT_176939"/>
<dbReference type="EMBL" id="KB446561">
    <property type="protein sequence ID" value="EME79941.1"/>
    <property type="molecule type" value="Genomic_DNA"/>
</dbReference>
<proteinExistence type="predicted"/>
<dbReference type="VEuPathDB" id="FungiDB:MYCFIDRAFT_176939"/>
<dbReference type="RefSeq" id="XP_007929041.1">
    <property type="nucleotide sequence ID" value="XM_007930850.1"/>
</dbReference>
<organism evidence="2 3">
    <name type="scientific">Pseudocercospora fijiensis (strain CIRAD86)</name>
    <name type="common">Black leaf streak disease fungus</name>
    <name type="synonym">Mycosphaerella fijiensis</name>
    <dbReference type="NCBI Taxonomy" id="383855"/>
    <lineage>
        <taxon>Eukaryota</taxon>
        <taxon>Fungi</taxon>
        <taxon>Dikarya</taxon>
        <taxon>Ascomycota</taxon>
        <taxon>Pezizomycotina</taxon>
        <taxon>Dothideomycetes</taxon>
        <taxon>Dothideomycetidae</taxon>
        <taxon>Mycosphaerellales</taxon>
        <taxon>Mycosphaerellaceae</taxon>
        <taxon>Pseudocercospora</taxon>
    </lineage>
</organism>
<dbReference type="GeneID" id="19333655"/>
<feature type="compositionally biased region" description="Basic and acidic residues" evidence="1">
    <location>
        <begin position="1"/>
        <end position="11"/>
    </location>
</feature>
<feature type="region of interest" description="Disordered" evidence="1">
    <location>
        <begin position="1"/>
        <end position="29"/>
    </location>
</feature>
<reference evidence="2 3" key="1">
    <citation type="journal article" date="2012" name="PLoS Pathog.">
        <title>Diverse lifestyles and strategies of plant pathogenesis encoded in the genomes of eighteen Dothideomycetes fungi.</title>
        <authorList>
            <person name="Ohm R.A."/>
            <person name="Feau N."/>
            <person name="Henrissat B."/>
            <person name="Schoch C.L."/>
            <person name="Horwitz B.A."/>
            <person name="Barry K.W."/>
            <person name="Condon B.J."/>
            <person name="Copeland A.C."/>
            <person name="Dhillon B."/>
            <person name="Glaser F."/>
            <person name="Hesse C.N."/>
            <person name="Kosti I."/>
            <person name="LaButti K."/>
            <person name="Lindquist E.A."/>
            <person name="Lucas S."/>
            <person name="Salamov A.A."/>
            <person name="Bradshaw R.E."/>
            <person name="Ciuffetti L."/>
            <person name="Hamelin R.C."/>
            <person name="Kema G.H.J."/>
            <person name="Lawrence C."/>
            <person name="Scott J.A."/>
            <person name="Spatafora J.W."/>
            <person name="Turgeon B.G."/>
            <person name="de Wit P.J.G.M."/>
            <person name="Zhong S."/>
            <person name="Goodwin S.B."/>
            <person name="Grigoriev I.V."/>
        </authorList>
    </citation>
    <scope>NUCLEOTIDE SEQUENCE [LARGE SCALE GENOMIC DNA]</scope>
    <source>
        <strain evidence="2 3">CIRAD86</strain>
    </source>
</reference>
<evidence type="ECO:0000313" key="3">
    <source>
        <dbReference type="Proteomes" id="UP000016932"/>
    </source>
</evidence>
<dbReference type="HOGENOM" id="CLU_1949762_0_0_1"/>
<keyword evidence="3" id="KW-1185">Reference proteome</keyword>
<evidence type="ECO:0000313" key="2">
    <source>
        <dbReference type="EMBL" id="EME79941.1"/>
    </source>
</evidence>
<dbReference type="Proteomes" id="UP000016932">
    <property type="component" value="Unassembled WGS sequence"/>
</dbReference>